<name>A0AAP7GSI8_STEMA</name>
<dbReference type="AlphaFoldDB" id="A0AAP7GSI8"/>
<gene>
    <name evidence="1" type="ORF">A9K56_07885</name>
</gene>
<dbReference type="EMBL" id="LYVI01000004">
    <property type="protein sequence ID" value="OBU61951.1"/>
    <property type="molecule type" value="Genomic_DNA"/>
</dbReference>
<organism evidence="1 2">
    <name type="scientific">Stenotrophomonas maltophilia</name>
    <name type="common">Pseudomonas maltophilia</name>
    <name type="synonym">Xanthomonas maltophilia</name>
    <dbReference type="NCBI Taxonomy" id="40324"/>
    <lineage>
        <taxon>Bacteria</taxon>
        <taxon>Pseudomonadati</taxon>
        <taxon>Pseudomonadota</taxon>
        <taxon>Gammaproteobacteria</taxon>
        <taxon>Lysobacterales</taxon>
        <taxon>Lysobacteraceae</taxon>
        <taxon>Stenotrophomonas</taxon>
        <taxon>Stenotrophomonas maltophilia group</taxon>
    </lineage>
</organism>
<evidence type="ECO:0000313" key="1">
    <source>
        <dbReference type="EMBL" id="OBU61951.1"/>
    </source>
</evidence>
<protein>
    <submittedName>
        <fullName evidence="1">Uncharacterized protein</fullName>
    </submittedName>
</protein>
<dbReference type="RefSeq" id="WP_065181868.1">
    <property type="nucleotide sequence ID" value="NZ_LYVI01000004.1"/>
</dbReference>
<dbReference type="Proteomes" id="UP000092125">
    <property type="component" value="Unassembled WGS sequence"/>
</dbReference>
<reference evidence="1 2" key="1">
    <citation type="submission" date="2016-05" db="EMBL/GenBank/DDBJ databases">
        <title>Draft Genome Sequences of Stenotrophomonas maltophilia Strains Sm32COP, Sm41DVV, Sm46PAILV, SmF3, SmF22, SmSOFb1 and SmCVFa1, Isolated from Different Manures, in France.</title>
        <authorList>
            <person name="Nazaret S."/>
            <person name="Bodilis J."/>
        </authorList>
    </citation>
    <scope>NUCLEOTIDE SEQUENCE [LARGE SCALE GENOMIC DNA]</scope>
    <source>
        <strain evidence="1 2">Sm41DVV</strain>
    </source>
</reference>
<comment type="caution">
    <text evidence="1">The sequence shown here is derived from an EMBL/GenBank/DDBJ whole genome shotgun (WGS) entry which is preliminary data.</text>
</comment>
<evidence type="ECO:0000313" key="2">
    <source>
        <dbReference type="Proteomes" id="UP000092125"/>
    </source>
</evidence>
<sequence>MAEPVLTIGPWRYAGAETAGAGGMLLGRNGEPIAVFYGARTNPNSDADAQAAAAAPDMLNTLRLVLEFLIQRGHRHGDVPLAVREAIRLAQGKEPAHG</sequence>
<proteinExistence type="predicted"/>
<accession>A0AAP7GSI8</accession>